<feature type="region of interest" description="Disordered" evidence="2">
    <location>
        <begin position="683"/>
        <end position="938"/>
    </location>
</feature>
<dbReference type="EMBL" id="ML170327">
    <property type="protein sequence ID" value="TDL14543.1"/>
    <property type="molecule type" value="Genomic_DNA"/>
</dbReference>
<feature type="compositionally biased region" description="Basic and acidic residues" evidence="2">
    <location>
        <begin position="467"/>
        <end position="481"/>
    </location>
</feature>
<dbReference type="AlphaFoldDB" id="A0A4Y7PGK5"/>
<sequence length="968" mass="102516">MSPSPAPTSSHRSPPQLQQTQASTNVQTQQQQSSSPTAATSSPTLQSPPNSGSSSSAQLATLLTNALREAEGLRKELATATRRLSKAERLLSTFQSASGQTGSPNGTSNAQPQTNGTTQLPESAVKAIMESNERAERAERAREDAELRLQTILSQWTELERYLGVIELRAADARAGFTRMAGSLASPPESSAHAHPSSNPADRNLNLAPIPLPSVHVQPPTTPGYPHPQQLQQQQLQQHQQQLSSSSSQRRSGTLVHHSGPNGGPNAAFRPPLGGGGHPSAPPFQALPLPPPPSATSSLSASQHAAAAGASGKRSSHRRSRGGADEWEGSNKRSRTAGYGVNDSEDSRQRDREREERARFSDSPVNSPHLSHANSQIPPYASHGRGSMPGLSVQYVERQLSSADRERMSAQQKFEKIRAANPYGSQHLQGAPGTSPPQYSRSHPGVPQQWELDERERHHRHHQHGHGGGERERGRERDRVHRSGGRHRSASNSSAASSLSIDEMLLAATTDHRANAQPGVGGGYDVKDRNEREGYPGGKRGGMPAPGGGPNATEGGLTVRPEIGPHTEPPSLQTYQTHIFAPPVTGAPLKKNKSVPASQLVTLGPGGVVVSGGGAATALPATALPGGGYPATNEQGQRICRQCGMPGRYKEGKCVEKWGPGPEGPGTVCDRCRKKMKRVERRGTMDGAAAAQAALAAPHHPHHPQHASNVSVVTTSSHGTPPHRQDTMIIHDRERDRADRDSRHSQLLSARSSYAYRADRGRDRDREDAHSQPRSGSRSASRQSVSPHSQASNANTGAGTTTSTSAVRRAPTPPYITSISTREQYASGSQGTSPDDEDGEGEGEAELDVDAEIASTLPAKSGGPGLHVPRRPHSGASIRSTALNGSRSPKDKLPNGITSHGNPTTHPTQPAPHVNGVVSGPGVSGELVAPKRSPIDEGMDLDAEAEADPDLEIMDAVDAADRVKEEDS</sequence>
<dbReference type="Proteomes" id="UP000294933">
    <property type="component" value="Unassembled WGS sequence"/>
</dbReference>
<feature type="compositionally biased region" description="Polar residues" evidence="2">
    <location>
        <begin position="7"/>
        <end position="17"/>
    </location>
</feature>
<feature type="region of interest" description="Disordered" evidence="2">
    <location>
        <begin position="181"/>
        <end position="389"/>
    </location>
</feature>
<feature type="region of interest" description="Disordered" evidence="2">
    <location>
        <begin position="1"/>
        <end position="60"/>
    </location>
</feature>
<evidence type="ECO:0000256" key="1">
    <source>
        <dbReference type="SAM" id="Coils"/>
    </source>
</evidence>
<feature type="compositionally biased region" description="Polar residues" evidence="2">
    <location>
        <begin position="708"/>
        <end position="719"/>
    </location>
</feature>
<dbReference type="VEuPathDB" id="FungiDB:BD410DRAFT_797115"/>
<accession>A0A4Y7PGK5</accession>
<protein>
    <submittedName>
        <fullName evidence="3">Uncharacterized protein</fullName>
    </submittedName>
</protein>
<feature type="compositionally biased region" description="Low complexity" evidence="2">
    <location>
        <begin position="229"/>
        <end position="249"/>
    </location>
</feature>
<feature type="compositionally biased region" description="Basic and acidic residues" evidence="2">
    <location>
        <begin position="757"/>
        <end position="771"/>
    </location>
</feature>
<proteinExistence type="predicted"/>
<feature type="compositionally biased region" description="Low complexity" evidence="2">
    <location>
        <begin position="295"/>
        <end position="313"/>
    </location>
</feature>
<feature type="coiled-coil region" evidence="1">
    <location>
        <begin position="63"/>
        <end position="90"/>
    </location>
</feature>
<feature type="compositionally biased region" description="Polar residues" evidence="2">
    <location>
        <begin position="896"/>
        <end position="908"/>
    </location>
</feature>
<feature type="compositionally biased region" description="Low complexity" evidence="2">
    <location>
        <begin position="772"/>
        <end position="806"/>
    </location>
</feature>
<feature type="compositionally biased region" description="Acidic residues" evidence="2">
    <location>
        <begin position="834"/>
        <end position="851"/>
    </location>
</feature>
<evidence type="ECO:0000313" key="4">
    <source>
        <dbReference type="Proteomes" id="UP000294933"/>
    </source>
</evidence>
<feature type="compositionally biased region" description="Low complexity" evidence="2">
    <location>
        <begin position="18"/>
        <end position="60"/>
    </location>
</feature>
<keyword evidence="4" id="KW-1185">Reference proteome</keyword>
<reference evidence="3 4" key="1">
    <citation type="submission" date="2018-06" db="EMBL/GenBank/DDBJ databases">
        <title>A transcriptomic atlas of mushroom development highlights an independent origin of complex multicellularity.</title>
        <authorList>
            <consortium name="DOE Joint Genome Institute"/>
            <person name="Krizsan K."/>
            <person name="Almasi E."/>
            <person name="Merenyi Z."/>
            <person name="Sahu N."/>
            <person name="Viragh M."/>
            <person name="Koszo T."/>
            <person name="Mondo S."/>
            <person name="Kiss B."/>
            <person name="Balint B."/>
            <person name="Kues U."/>
            <person name="Barry K."/>
            <person name="Hegedus J.C."/>
            <person name="Henrissat B."/>
            <person name="Johnson J."/>
            <person name="Lipzen A."/>
            <person name="Ohm R."/>
            <person name="Nagy I."/>
            <person name="Pangilinan J."/>
            <person name="Yan J."/>
            <person name="Xiong Y."/>
            <person name="Grigoriev I.V."/>
            <person name="Hibbett D.S."/>
            <person name="Nagy L.G."/>
        </authorList>
    </citation>
    <scope>NUCLEOTIDE SEQUENCE [LARGE SCALE GENOMIC DNA]</scope>
    <source>
        <strain evidence="3 4">SZMC22713</strain>
    </source>
</reference>
<feature type="compositionally biased region" description="Low complexity" evidence="2">
    <location>
        <begin position="914"/>
        <end position="925"/>
    </location>
</feature>
<feature type="coiled-coil region" evidence="1">
    <location>
        <begin position="128"/>
        <end position="155"/>
    </location>
</feature>
<organism evidence="3 4">
    <name type="scientific">Rickenella mellea</name>
    <dbReference type="NCBI Taxonomy" id="50990"/>
    <lineage>
        <taxon>Eukaryota</taxon>
        <taxon>Fungi</taxon>
        <taxon>Dikarya</taxon>
        <taxon>Basidiomycota</taxon>
        <taxon>Agaricomycotina</taxon>
        <taxon>Agaricomycetes</taxon>
        <taxon>Hymenochaetales</taxon>
        <taxon>Rickenellaceae</taxon>
        <taxon>Rickenella</taxon>
    </lineage>
</organism>
<feature type="region of interest" description="Disordered" evidence="2">
    <location>
        <begin position="95"/>
        <end position="121"/>
    </location>
</feature>
<evidence type="ECO:0000313" key="3">
    <source>
        <dbReference type="EMBL" id="TDL14543.1"/>
    </source>
</evidence>
<gene>
    <name evidence="3" type="ORF">BD410DRAFT_797115</name>
</gene>
<feature type="compositionally biased region" description="Polar residues" evidence="2">
    <location>
        <begin position="877"/>
        <end position="887"/>
    </location>
</feature>
<feature type="compositionally biased region" description="Low complexity" evidence="2">
    <location>
        <begin position="183"/>
        <end position="201"/>
    </location>
</feature>
<dbReference type="OrthoDB" id="2162994at2759"/>
<feature type="compositionally biased region" description="Basic and acidic residues" evidence="2">
    <location>
        <begin position="723"/>
        <end position="744"/>
    </location>
</feature>
<keyword evidence="1" id="KW-0175">Coiled coil</keyword>
<feature type="region of interest" description="Disordered" evidence="2">
    <location>
        <begin position="420"/>
        <end position="497"/>
    </location>
</feature>
<feature type="region of interest" description="Disordered" evidence="2">
    <location>
        <begin position="511"/>
        <end position="547"/>
    </location>
</feature>
<feature type="compositionally biased region" description="Polar residues" evidence="2">
    <location>
        <begin position="815"/>
        <end position="833"/>
    </location>
</feature>
<feature type="compositionally biased region" description="Basic and acidic residues" evidence="2">
    <location>
        <begin position="525"/>
        <end position="534"/>
    </location>
</feature>
<feature type="compositionally biased region" description="Basic and acidic residues" evidence="2">
    <location>
        <begin position="345"/>
        <end position="360"/>
    </location>
</feature>
<feature type="compositionally biased region" description="Low complexity" evidence="2">
    <location>
        <begin position="688"/>
        <end position="698"/>
    </location>
</feature>
<feature type="compositionally biased region" description="Polar residues" evidence="2">
    <location>
        <begin position="364"/>
        <end position="377"/>
    </location>
</feature>
<name>A0A4Y7PGK5_9AGAM</name>
<dbReference type="STRING" id="50990.A0A4Y7PGK5"/>
<feature type="compositionally biased region" description="Gly residues" evidence="2">
    <location>
        <begin position="535"/>
        <end position="547"/>
    </location>
</feature>
<evidence type="ECO:0000256" key="2">
    <source>
        <dbReference type="SAM" id="MobiDB-lite"/>
    </source>
</evidence>